<dbReference type="Gene3D" id="1.10.287.950">
    <property type="entry name" value="Methyl-accepting chemotaxis protein"/>
    <property type="match status" value="1"/>
</dbReference>
<comment type="similarity">
    <text evidence="5">Belongs to the methyl-accepting chemotaxis (MCP) protein family.</text>
</comment>
<comment type="caution">
    <text evidence="11">The sequence shown here is derived from an EMBL/GenBank/DDBJ whole genome shotgun (WGS) entry which is preliminary data.</text>
</comment>
<evidence type="ECO:0000313" key="11">
    <source>
        <dbReference type="EMBL" id="GBG06186.1"/>
    </source>
</evidence>
<keyword evidence="2" id="KW-1003">Cell membrane</keyword>
<dbReference type="Gene3D" id="6.10.340.10">
    <property type="match status" value="1"/>
</dbReference>
<gene>
    <name evidence="11" type="ORF">PAT3040_00695</name>
</gene>
<organism evidence="11 12">
    <name type="scientific">Paenibacillus agaridevorans</name>
    <dbReference type="NCBI Taxonomy" id="171404"/>
    <lineage>
        <taxon>Bacteria</taxon>
        <taxon>Bacillati</taxon>
        <taxon>Bacillota</taxon>
        <taxon>Bacilli</taxon>
        <taxon>Bacillales</taxon>
        <taxon>Paenibacillaceae</taxon>
        <taxon>Paenibacillus</taxon>
    </lineage>
</organism>
<dbReference type="InterPro" id="IPR003660">
    <property type="entry name" value="HAMP_dom"/>
</dbReference>
<evidence type="ECO:0000256" key="2">
    <source>
        <dbReference type="ARBA" id="ARBA00022475"/>
    </source>
</evidence>
<dbReference type="PROSITE" id="PS50885">
    <property type="entry name" value="HAMP"/>
    <property type="match status" value="1"/>
</dbReference>
<keyword evidence="3 8" id="KW-0472">Membrane</keyword>
<dbReference type="GO" id="GO:0007165">
    <property type="term" value="P:signal transduction"/>
    <property type="evidence" value="ECO:0007669"/>
    <property type="project" value="UniProtKB-KW"/>
</dbReference>
<dbReference type="AlphaFoldDB" id="A0A2R5EHX2"/>
<evidence type="ECO:0000256" key="8">
    <source>
        <dbReference type="SAM" id="Phobius"/>
    </source>
</evidence>
<dbReference type="SMART" id="SM00304">
    <property type="entry name" value="HAMP"/>
    <property type="match status" value="1"/>
</dbReference>
<keyword evidence="12" id="KW-1185">Reference proteome</keyword>
<feature type="region of interest" description="Disordered" evidence="7">
    <location>
        <begin position="503"/>
        <end position="529"/>
    </location>
</feature>
<evidence type="ECO:0000256" key="3">
    <source>
        <dbReference type="ARBA" id="ARBA00023136"/>
    </source>
</evidence>
<evidence type="ECO:0000256" key="4">
    <source>
        <dbReference type="ARBA" id="ARBA00023224"/>
    </source>
</evidence>
<name>A0A2R5EHX2_9BACL</name>
<proteinExistence type="inferred from homology"/>
<dbReference type="Proteomes" id="UP000245202">
    <property type="component" value="Unassembled WGS sequence"/>
</dbReference>
<dbReference type="SMART" id="SM00283">
    <property type="entry name" value="MA"/>
    <property type="match status" value="1"/>
</dbReference>
<evidence type="ECO:0000256" key="6">
    <source>
        <dbReference type="PROSITE-ProRule" id="PRU00284"/>
    </source>
</evidence>
<dbReference type="GO" id="GO:0005886">
    <property type="term" value="C:plasma membrane"/>
    <property type="evidence" value="ECO:0007669"/>
    <property type="project" value="UniProtKB-SubCell"/>
</dbReference>
<keyword evidence="8" id="KW-0812">Transmembrane</keyword>
<evidence type="ECO:0000259" key="10">
    <source>
        <dbReference type="PROSITE" id="PS50885"/>
    </source>
</evidence>
<dbReference type="CDD" id="cd11386">
    <property type="entry name" value="MCP_signal"/>
    <property type="match status" value="1"/>
</dbReference>
<reference evidence="11 12" key="1">
    <citation type="submission" date="2017-08" db="EMBL/GenBank/DDBJ databases">
        <title>Substantial Increase in Enzyme Production by Combined Drug-Resistance Mutations in Paenibacillus agaridevorans.</title>
        <authorList>
            <person name="Tanaka Y."/>
            <person name="Funane K."/>
            <person name="Hosaka T."/>
            <person name="Shiwa Y."/>
            <person name="Fujita N."/>
            <person name="Miyazaki T."/>
            <person name="Yoshikawa H."/>
            <person name="Murakami K."/>
            <person name="Kasahara K."/>
            <person name="Inaoka T."/>
            <person name="Hiraga Y."/>
            <person name="Ochi K."/>
        </authorList>
    </citation>
    <scope>NUCLEOTIDE SEQUENCE [LARGE SCALE GENOMIC DNA]</scope>
    <source>
        <strain evidence="11 12">T-3040</strain>
    </source>
</reference>
<dbReference type="SUPFAM" id="SSF58104">
    <property type="entry name" value="Methyl-accepting chemotaxis protein (MCP) signaling domain"/>
    <property type="match status" value="1"/>
</dbReference>
<dbReference type="Pfam" id="PF00672">
    <property type="entry name" value="HAMP"/>
    <property type="match status" value="1"/>
</dbReference>
<feature type="compositionally biased region" description="Low complexity" evidence="7">
    <location>
        <begin position="507"/>
        <end position="529"/>
    </location>
</feature>
<evidence type="ECO:0008006" key="13">
    <source>
        <dbReference type="Google" id="ProtNLM"/>
    </source>
</evidence>
<evidence type="ECO:0000256" key="1">
    <source>
        <dbReference type="ARBA" id="ARBA00004236"/>
    </source>
</evidence>
<dbReference type="InterPro" id="IPR004089">
    <property type="entry name" value="MCPsignal_dom"/>
</dbReference>
<dbReference type="RefSeq" id="WP_108991529.1">
    <property type="nucleotide sequence ID" value="NZ_BDQX01000036.1"/>
</dbReference>
<dbReference type="Pfam" id="PF00015">
    <property type="entry name" value="MCPsignal"/>
    <property type="match status" value="1"/>
</dbReference>
<dbReference type="PROSITE" id="PS50111">
    <property type="entry name" value="CHEMOTAXIS_TRANSDUC_2"/>
    <property type="match status" value="1"/>
</dbReference>
<protein>
    <recommendedName>
        <fullName evidence="13">Methyl-accepting chemotaxis protein</fullName>
    </recommendedName>
</protein>
<keyword evidence="8" id="KW-1133">Transmembrane helix</keyword>
<evidence type="ECO:0000259" key="9">
    <source>
        <dbReference type="PROSITE" id="PS50111"/>
    </source>
</evidence>
<accession>A0A2R5EHX2</accession>
<feature type="domain" description="HAMP" evidence="10">
    <location>
        <begin position="216"/>
        <end position="269"/>
    </location>
</feature>
<dbReference type="PANTHER" id="PTHR32089">
    <property type="entry name" value="METHYL-ACCEPTING CHEMOTAXIS PROTEIN MCPB"/>
    <property type="match status" value="1"/>
</dbReference>
<comment type="subcellular location">
    <subcellularLocation>
        <location evidence="1">Cell membrane</location>
    </subcellularLocation>
</comment>
<dbReference type="PANTHER" id="PTHR32089:SF112">
    <property type="entry name" value="LYSOZYME-LIKE PROTEIN-RELATED"/>
    <property type="match status" value="1"/>
</dbReference>
<keyword evidence="4 6" id="KW-0807">Transducer</keyword>
<evidence type="ECO:0000256" key="5">
    <source>
        <dbReference type="ARBA" id="ARBA00029447"/>
    </source>
</evidence>
<feature type="domain" description="Methyl-accepting transducer" evidence="9">
    <location>
        <begin position="288"/>
        <end position="524"/>
    </location>
</feature>
<dbReference type="EMBL" id="BDQX01000036">
    <property type="protein sequence ID" value="GBG06186.1"/>
    <property type="molecule type" value="Genomic_DNA"/>
</dbReference>
<feature type="transmembrane region" description="Helical" evidence="8">
    <location>
        <begin position="194"/>
        <end position="214"/>
    </location>
</feature>
<sequence length="576" mass="61495">MKISVGLKLVILAAVPLFFYTMTGLMLLGEQRKVFDDMKSSIHETSNQVSRLMLNADRDLYQANNAYLLIESGALDAASLKTMNEEMIANKDQAIERVASAKTLMESAGLLQLDKGESAAKVGDILNSFDDNYNAWFSAASAAANDGKPLAVNPEVDSLFQTARTGVDEVVKNIEAFADEKMEEIESNLDSSQLFTFIAVIVVTLLLLVMLILITRAMTSTIRKVLEKTNLVSQGDLTSPRAAKYGKDELGRILHSVDDMIERMHGLISGVVKNASEVKSSSTRLSIAASESAAASEHVAGQIAEVTQNSEMQARGAAETSRAIEEMTVGIGRIAENTSTMADHSASTSIEADEGREALNRLEERMQGMVDVIHRLSGIIETLEKRSGQIGSIAENITTFSNQTNILSLNASIEAARAGEHGKGFAVVAGEIRKLAASSLASAEGINDLVTETRGEIANASDVMRQTLAEVEDGNNRVAQLNLRLNAISAAVNKMTEQLQESSAITEQMSASSEQVSASSEQSAATAAASLEKTENVAAATEEQLALTDNIADASRTLDNIVDQLGAAVGQFKVKA</sequence>
<evidence type="ECO:0000313" key="12">
    <source>
        <dbReference type="Proteomes" id="UP000245202"/>
    </source>
</evidence>
<feature type="transmembrane region" description="Helical" evidence="8">
    <location>
        <begin position="6"/>
        <end position="29"/>
    </location>
</feature>
<evidence type="ECO:0000256" key="7">
    <source>
        <dbReference type="SAM" id="MobiDB-lite"/>
    </source>
</evidence>